<comment type="subcellular location">
    <subcellularLocation>
        <location evidence="1">Membrane</location>
        <topology evidence="1">Multi-pass membrane protein</topology>
    </subcellularLocation>
</comment>
<evidence type="ECO:0000256" key="5">
    <source>
        <dbReference type="ARBA" id="ARBA00023136"/>
    </source>
</evidence>
<keyword evidence="9" id="KW-1185">Reference proteome</keyword>
<feature type="transmembrane region" description="Helical" evidence="6">
    <location>
        <begin position="130"/>
        <end position="148"/>
    </location>
</feature>
<dbReference type="PANTHER" id="PTHR13628">
    <property type="entry name" value="TRANSMEMBRANE PROTEIN 267"/>
    <property type="match status" value="1"/>
</dbReference>
<keyword evidence="7" id="KW-0732">Signal</keyword>
<feature type="transmembrane region" description="Helical" evidence="6">
    <location>
        <begin position="168"/>
        <end position="186"/>
    </location>
</feature>
<gene>
    <name evidence="8" type="ORF">ACJMK2_025464</name>
</gene>
<feature type="signal peptide" evidence="7">
    <location>
        <begin position="1"/>
        <end position="22"/>
    </location>
</feature>
<reference evidence="8 9" key="1">
    <citation type="submission" date="2024-11" db="EMBL/GenBank/DDBJ databases">
        <title>Chromosome-level genome assembly of the freshwater bivalve Anodonta woodiana.</title>
        <authorList>
            <person name="Chen X."/>
        </authorList>
    </citation>
    <scope>NUCLEOTIDE SEQUENCE [LARGE SCALE GENOMIC DNA]</scope>
    <source>
        <strain evidence="8">MN2024</strain>
        <tissue evidence="8">Gills</tissue>
    </source>
</reference>
<proteinExistence type="predicted"/>
<keyword evidence="5 6" id="KW-0472">Membrane</keyword>
<feature type="transmembrane region" description="Helical" evidence="6">
    <location>
        <begin position="107"/>
        <end position="125"/>
    </location>
</feature>
<keyword evidence="3 6" id="KW-0812">Transmembrane</keyword>
<evidence type="ECO:0000256" key="7">
    <source>
        <dbReference type="SAM" id="SignalP"/>
    </source>
</evidence>
<evidence type="ECO:0000256" key="3">
    <source>
        <dbReference type="ARBA" id="ARBA00022692"/>
    </source>
</evidence>
<dbReference type="AlphaFoldDB" id="A0ABD3XIJ3"/>
<evidence type="ECO:0000256" key="1">
    <source>
        <dbReference type="ARBA" id="ARBA00004141"/>
    </source>
</evidence>
<name>A0ABD3XIJ3_SINWO</name>
<evidence type="ECO:0000256" key="6">
    <source>
        <dbReference type="SAM" id="Phobius"/>
    </source>
</evidence>
<keyword evidence="4 6" id="KW-1133">Transmembrane helix</keyword>
<comment type="caution">
    <text evidence="8">The sequence shown here is derived from an EMBL/GenBank/DDBJ whole genome shotgun (WGS) entry which is preliminary data.</text>
</comment>
<evidence type="ECO:0000313" key="8">
    <source>
        <dbReference type="EMBL" id="KAL3885401.1"/>
    </source>
</evidence>
<dbReference type="GO" id="GO:0016020">
    <property type="term" value="C:membrane"/>
    <property type="evidence" value="ECO:0007669"/>
    <property type="project" value="UniProtKB-SubCell"/>
</dbReference>
<protein>
    <recommendedName>
        <fullName evidence="2">Transmembrane protein 267</fullName>
    </recommendedName>
</protein>
<feature type="chain" id="PRO_5044755380" description="Transmembrane protein 267" evidence="7">
    <location>
        <begin position="23"/>
        <end position="194"/>
    </location>
</feature>
<feature type="transmembrane region" description="Helical" evidence="6">
    <location>
        <begin position="67"/>
        <end position="87"/>
    </location>
</feature>
<dbReference type="Proteomes" id="UP001634394">
    <property type="component" value="Unassembled WGS sequence"/>
</dbReference>
<evidence type="ECO:0000313" key="9">
    <source>
        <dbReference type="Proteomes" id="UP001634394"/>
    </source>
</evidence>
<organism evidence="8 9">
    <name type="scientific">Sinanodonta woodiana</name>
    <name type="common">Chinese pond mussel</name>
    <name type="synonym">Anodonta woodiana</name>
    <dbReference type="NCBI Taxonomy" id="1069815"/>
    <lineage>
        <taxon>Eukaryota</taxon>
        <taxon>Metazoa</taxon>
        <taxon>Spiralia</taxon>
        <taxon>Lophotrochozoa</taxon>
        <taxon>Mollusca</taxon>
        <taxon>Bivalvia</taxon>
        <taxon>Autobranchia</taxon>
        <taxon>Heteroconchia</taxon>
        <taxon>Palaeoheterodonta</taxon>
        <taxon>Unionida</taxon>
        <taxon>Unionoidea</taxon>
        <taxon>Unionidae</taxon>
        <taxon>Unioninae</taxon>
        <taxon>Sinanodonta</taxon>
    </lineage>
</organism>
<accession>A0ABD3XIJ3</accession>
<dbReference type="EMBL" id="JBJQND010000002">
    <property type="protein sequence ID" value="KAL3885401.1"/>
    <property type="molecule type" value="Genomic_DNA"/>
</dbReference>
<evidence type="ECO:0000256" key="2">
    <source>
        <dbReference type="ARBA" id="ARBA00013977"/>
    </source>
</evidence>
<dbReference type="PANTHER" id="PTHR13628:SF1">
    <property type="entry name" value="TRANSMEMBRANE PROTEIN 267"/>
    <property type="match status" value="1"/>
</dbReference>
<evidence type="ECO:0000256" key="4">
    <source>
        <dbReference type="ARBA" id="ARBA00022989"/>
    </source>
</evidence>
<sequence>MIQSLIKTASLELLLLITCLSGDHIMTLSNVKKSIWAAALVDNTTHGVVGSLSWAIVIDVDRDPRKIVTCLMCFLVSMAVDADHFIAAKSLKLKAALSLKKRPPFHATSPLLLVVILLWILSIFLKKIICLKTLSLCLITAVFSHHIRDASRHGLWLPPFGETTPLPIWLYITSTLTIPLLVKIIYQNFVIILV</sequence>
<dbReference type="InterPro" id="IPR026572">
    <property type="entry name" value="TMEM267"/>
</dbReference>